<evidence type="ECO:0008006" key="3">
    <source>
        <dbReference type="Google" id="ProtNLM"/>
    </source>
</evidence>
<name>A0AAV1VLP2_9STRA</name>
<dbReference type="EMBL" id="CAKLBY020000378">
    <property type="protein sequence ID" value="CAK7947225.1"/>
    <property type="molecule type" value="Genomic_DNA"/>
</dbReference>
<evidence type="ECO:0000313" key="2">
    <source>
        <dbReference type="Proteomes" id="UP001162060"/>
    </source>
</evidence>
<proteinExistence type="predicted"/>
<protein>
    <recommendedName>
        <fullName evidence="3">Secreted protein</fullName>
    </recommendedName>
</protein>
<sequence length="85" mass="8572">MRFFSFATLAGAHAPAGAGVGGGSAAVALDLSRSFRVPSSPFGDAGPHSSGPHPRMLVLFSSTCLCVVTIAGSLQHPSRLSCQSD</sequence>
<accession>A0AAV1VLP2</accession>
<gene>
    <name evidence="1" type="ORF">PM001_LOCUS32375</name>
</gene>
<reference evidence="1" key="1">
    <citation type="submission" date="2024-01" db="EMBL/GenBank/DDBJ databases">
        <authorList>
            <person name="Webb A."/>
        </authorList>
    </citation>
    <scope>NUCLEOTIDE SEQUENCE</scope>
    <source>
        <strain evidence="1">Pm1</strain>
    </source>
</reference>
<dbReference type="Proteomes" id="UP001162060">
    <property type="component" value="Unassembled WGS sequence"/>
</dbReference>
<comment type="caution">
    <text evidence="1">The sequence shown here is derived from an EMBL/GenBank/DDBJ whole genome shotgun (WGS) entry which is preliminary data.</text>
</comment>
<dbReference type="AlphaFoldDB" id="A0AAV1VLP2"/>
<organism evidence="1 2">
    <name type="scientific">Peronospora matthiolae</name>
    <dbReference type="NCBI Taxonomy" id="2874970"/>
    <lineage>
        <taxon>Eukaryota</taxon>
        <taxon>Sar</taxon>
        <taxon>Stramenopiles</taxon>
        <taxon>Oomycota</taxon>
        <taxon>Peronosporomycetes</taxon>
        <taxon>Peronosporales</taxon>
        <taxon>Peronosporaceae</taxon>
        <taxon>Peronospora</taxon>
    </lineage>
</organism>
<evidence type="ECO:0000313" key="1">
    <source>
        <dbReference type="EMBL" id="CAK7947225.1"/>
    </source>
</evidence>